<proteinExistence type="predicted"/>
<dbReference type="Proteomes" id="UP000198583">
    <property type="component" value="Unassembled WGS sequence"/>
</dbReference>
<gene>
    <name evidence="2" type="ORF">SAMN04488564_12091</name>
</gene>
<name>A0A1I6FI93_9PSEU</name>
<evidence type="ECO:0000313" key="2">
    <source>
        <dbReference type="EMBL" id="SFR29618.1"/>
    </source>
</evidence>
<feature type="region of interest" description="Disordered" evidence="1">
    <location>
        <begin position="158"/>
        <end position="187"/>
    </location>
</feature>
<reference evidence="3" key="1">
    <citation type="submission" date="2016-10" db="EMBL/GenBank/DDBJ databases">
        <authorList>
            <person name="Varghese N."/>
            <person name="Submissions S."/>
        </authorList>
    </citation>
    <scope>NUCLEOTIDE SEQUENCE [LARGE SCALE GENOMIC DNA]</scope>
    <source>
        <strain evidence="3">DSM 44232</strain>
    </source>
</reference>
<evidence type="ECO:0000256" key="1">
    <source>
        <dbReference type="SAM" id="MobiDB-lite"/>
    </source>
</evidence>
<dbReference type="NCBIfam" id="NF033179">
    <property type="entry name" value="TnsA_like_Actin"/>
    <property type="match status" value="1"/>
</dbReference>
<dbReference type="AlphaFoldDB" id="A0A1I6FI93"/>
<protein>
    <submittedName>
        <fullName evidence="2">Uncharacterized protein</fullName>
    </submittedName>
</protein>
<sequence length="187" mass="20709">MPFADCVPVRGFPSCKGQRHLDGRWWTATTGTLVGYESWWERDRLVLLAFDPDVAGIASQPFWLFGTKAEGKARSHDPDYFARLADRSALVLDVRAADRIKPRDQVAFDATAEARKALGRRYEVVGAPPEALPANVRSLNALLLSEYLRPNPAGDLTCFDTATEPAPWGDQDKPRPSRAGQPWFPGS</sequence>
<accession>A0A1I6FI93</accession>
<dbReference type="EMBL" id="FOYL01000020">
    <property type="protein sequence ID" value="SFR29618.1"/>
    <property type="molecule type" value="Genomic_DNA"/>
</dbReference>
<dbReference type="InterPro" id="IPR048000">
    <property type="entry name" value="TnsA-like"/>
</dbReference>
<organism evidence="2 3">
    <name type="scientific">Lentzea waywayandensis</name>
    <dbReference type="NCBI Taxonomy" id="84724"/>
    <lineage>
        <taxon>Bacteria</taxon>
        <taxon>Bacillati</taxon>
        <taxon>Actinomycetota</taxon>
        <taxon>Actinomycetes</taxon>
        <taxon>Pseudonocardiales</taxon>
        <taxon>Pseudonocardiaceae</taxon>
        <taxon>Lentzea</taxon>
    </lineage>
</organism>
<keyword evidence="3" id="KW-1185">Reference proteome</keyword>
<evidence type="ECO:0000313" key="3">
    <source>
        <dbReference type="Proteomes" id="UP000198583"/>
    </source>
</evidence>